<reference evidence="2 3" key="1">
    <citation type="submission" date="2018-11" db="EMBL/GenBank/DDBJ databases">
        <title>Bradyrhizobium sp. nov., isolated from effective nodules of peanut in China.</title>
        <authorList>
            <person name="Li Y."/>
        </authorList>
    </citation>
    <scope>NUCLEOTIDE SEQUENCE [LARGE SCALE GENOMIC DNA]</scope>
    <source>
        <strain evidence="2 3">CCBAU 51770</strain>
    </source>
</reference>
<gene>
    <name evidence="2" type="ORF">EAS61_27765</name>
</gene>
<name>A0A4Q0QEM4_9BRAD</name>
<dbReference type="EMBL" id="RKMK01000032">
    <property type="protein sequence ID" value="RXG89556.1"/>
    <property type="molecule type" value="Genomic_DNA"/>
</dbReference>
<dbReference type="InterPro" id="IPR009875">
    <property type="entry name" value="PilZ_domain"/>
</dbReference>
<proteinExistence type="predicted"/>
<evidence type="ECO:0000313" key="3">
    <source>
        <dbReference type="Proteomes" id="UP000290174"/>
    </source>
</evidence>
<feature type="domain" description="PilZ" evidence="1">
    <location>
        <begin position="4"/>
        <end position="80"/>
    </location>
</feature>
<dbReference type="Gene3D" id="2.40.10.220">
    <property type="entry name" value="predicted glycosyltransferase like domains"/>
    <property type="match status" value="1"/>
</dbReference>
<accession>A0A4Q0QEM4</accession>
<dbReference type="SUPFAM" id="SSF141371">
    <property type="entry name" value="PilZ domain-like"/>
    <property type="match status" value="1"/>
</dbReference>
<protein>
    <submittedName>
        <fullName evidence="2">PilZ domain-containing protein</fullName>
    </submittedName>
</protein>
<organism evidence="2 3">
    <name type="scientific">Bradyrhizobium zhanjiangense</name>
    <dbReference type="NCBI Taxonomy" id="1325107"/>
    <lineage>
        <taxon>Bacteria</taxon>
        <taxon>Pseudomonadati</taxon>
        <taxon>Pseudomonadota</taxon>
        <taxon>Alphaproteobacteria</taxon>
        <taxon>Hyphomicrobiales</taxon>
        <taxon>Nitrobacteraceae</taxon>
        <taxon>Bradyrhizobium</taxon>
    </lineage>
</organism>
<dbReference type="Proteomes" id="UP000290174">
    <property type="component" value="Unassembled WGS sequence"/>
</dbReference>
<sequence length="84" mass="9706">MEEHRSSYRRRVLKTGAIEFSGGSLPCLIRNISQTGAAFEVTTPLWFPDTFALVVQSEHLRRLCRIVWRKERRIGVTFIDSQPS</sequence>
<dbReference type="GO" id="GO:0035438">
    <property type="term" value="F:cyclic-di-GMP binding"/>
    <property type="evidence" value="ECO:0007669"/>
    <property type="project" value="InterPro"/>
</dbReference>
<dbReference type="AlphaFoldDB" id="A0A4Q0QEM4"/>
<comment type="caution">
    <text evidence="2">The sequence shown here is derived from an EMBL/GenBank/DDBJ whole genome shotgun (WGS) entry which is preliminary data.</text>
</comment>
<dbReference type="Pfam" id="PF07238">
    <property type="entry name" value="PilZ"/>
    <property type="match status" value="1"/>
</dbReference>
<evidence type="ECO:0000259" key="1">
    <source>
        <dbReference type="Pfam" id="PF07238"/>
    </source>
</evidence>
<dbReference type="RefSeq" id="WP_128956569.1">
    <property type="nucleotide sequence ID" value="NZ_RKMK01000032.1"/>
</dbReference>
<evidence type="ECO:0000313" key="2">
    <source>
        <dbReference type="EMBL" id="RXG89556.1"/>
    </source>
</evidence>